<organism evidence="3 4">
    <name type="scientific">Microbacterium immunditiarum</name>
    <dbReference type="NCBI Taxonomy" id="337480"/>
    <lineage>
        <taxon>Bacteria</taxon>
        <taxon>Bacillati</taxon>
        <taxon>Actinomycetota</taxon>
        <taxon>Actinomycetes</taxon>
        <taxon>Micrococcales</taxon>
        <taxon>Microbacteriaceae</taxon>
        <taxon>Microbacterium</taxon>
    </lineage>
</organism>
<accession>A0A7Y9GRD5</accession>
<sequence length="209" mass="23080">MRPGDVVRRAADAVRDAATQSGRLRGVADNLDNHLDSVIRQIRDVDKYDSTVTTRGTNTKTTYWDRETGRPGSERGTIREDFGGGDRGDNATEIGNLGSSTDHGGHLGGHRFFGDTPDPGIIPQAGNLNTGAWKKMENEWAAWVANGYQVDYRIDIYPPGAVRPDALEVEYVVTNPSTGDEVYRNFPSFWNEAGESFDRKYSRDMPGLP</sequence>
<feature type="domain" description="Type VII secretion system protein EssD-like" evidence="2">
    <location>
        <begin position="100"/>
        <end position="173"/>
    </location>
</feature>
<feature type="region of interest" description="Disordered" evidence="1">
    <location>
        <begin position="65"/>
        <end position="87"/>
    </location>
</feature>
<evidence type="ECO:0000256" key="1">
    <source>
        <dbReference type="SAM" id="MobiDB-lite"/>
    </source>
</evidence>
<dbReference type="Proteomes" id="UP000576969">
    <property type="component" value="Unassembled WGS sequence"/>
</dbReference>
<proteinExistence type="predicted"/>
<dbReference type="InterPro" id="IPR044927">
    <property type="entry name" value="Endonuclea_NS_2"/>
</dbReference>
<dbReference type="Pfam" id="PF13930">
    <property type="entry name" value="Endonuclea_NS_2"/>
    <property type="match status" value="1"/>
</dbReference>
<name>A0A7Y9GRD5_9MICO</name>
<comment type="caution">
    <text evidence="3">The sequence shown here is derived from an EMBL/GenBank/DDBJ whole genome shotgun (WGS) entry which is preliminary data.</text>
</comment>
<dbReference type="AlphaFoldDB" id="A0A7Y9GRD5"/>
<keyword evidence="4" id="KW-1185">Reference proteome</keyword>
<evidence type="ECO:0000313" key="3">
    <source>
        <dbReference type="EMBL" id="NYE21211.1"/>
    </source>
</evidence>
<dbReference type="RefSeq" id="WP_179491691.1">
    <property type="nucleotide sequence ID" value="NZ_JACCBV010000001.1"/>
</dbReference>
<evidence type="ECO:0000313" key="4">
    <source>
        <dbReference type="Proteomes" id="UP000576969"/>
    </source>
</evidence>
<gene>
    <name evidence="3" type="ORF">BJ991_003239</name>
</gene>
<protein>
    <recommendedName>
        <fullName evidence="2">Type VII secretion system protein EssD-like domain-containing protein</fullName>
    </recommendedName>
</protein>
<reference evidence="3 4" key="1">
    <citation type="submission" date="2020-07" db="EMBL/GenBank/DDBJ databases">
        <title>Sequencing the genomes of 1000 actinobacteria strains.</title>
        <authorList>
            <person name="Klenk H.-P."/>
        </authorList>
    </citation>
    <scope>NUCLEOTIDE SEQUENCE [LARGE SCALE GENOMIC DNA]</scope>
    <source>
        <strain evidence="3 4">DSM 24662</strain>
    </source>
</reference>
<dbReference type="EMBL" id="JACCBV010000001">
    <property type="protein sequence ID" value="NYE21211.1"/>
    <property type="molecule type" value="Genomic_DNA"/>
</dbReference>
<evidence type="ECO:0000259" key="2">
    <source>
        <dbReference type="Pfam" id="PF13930"/>
    </source>
</evidence>